<comment type="caution">
    <text evidence="1">The sequence shown here is derived from an EMBL/GenBank/DDBJ whole genome shotgun (WGS) entry which is preliminary data.</text>
</comment>
<organism evidence="1 2">
    <name type="scientific">Rhodovulum sulfidophilum</name>
    <name type="common">Rhodobacter sulfidophilus</name>
    <dbReference type="NCBI Taxonomy" id="35806"/>
    <lineage>
        <taxon>Bacteria</taxon>
        <taxon>Pseudomonadati</taxon>
        <taxon>Pseudomonadota</taxon>
        <taxon>Alphaproteobacteria</taxon>
        <taxon>Rhodobacterales</taxon>
        <taxon>Paracoccaceae</taxon>
        <taxon>Rhodovulum</taxon>
    </lineage>
</organism>
<reference evidence="1 2" key="1">
    <citation type="submission" date="2017-08" db="EMBL/GenBank/DDBJ databases">
        <title>Infants hospitalized years apart are colonized by the same room-sourced microbial strains.</title>
        <authorList>
            <person name="Brooks B."/>
            <person name="Olm M.R."/>
            <person name="Firek B.A."/>
            <person name="Baker R."/>
            <person name="Thomas B.C."/>
            <person name="Morowitz M.J."/>
            <person name="Banfield J.F."/>
        </authorList>
    </citation>
    <scope>NUCLEOTIDE SEQUENCE [LARGE SCALE GENOMIC DNA]</scope>
    <source>
        <strain evidence="1">S2_005_002_R2_34</strain>
    </source>
</reference>
<name>A0A2W5MWQ1_RHOSU</name>
<dbReference type="Proteomes" id="UP000249185">
    <property type="component" value="Unassembled WGS sequence"/>
</dbReference>
<gene>
    <name evidence="1" type="ORF">DI556_22400</name>
</gene>
<evidence type="ECO:0000313" key="1">
    <source>
        <dbReference type="EMBL" id="PZQ45616.1"/>
    </source>
</evidence>
<evidence type="ECO:0000313" key="2">
    <source>
        <dbReference type="Proteomes" id="UP000249185"/>
    </source>
</evidence>
<dbReference type="AlphaFoldDB" id="A0A2W5MWQ1"/>
<sequence length="752" mass="83288">MRGEESAFEDGTITEGFAVFRVLDVETVQAIRAEQRQNAHRDAAAFPELLESLRTLLRTYYPPHLIAVFAGWGLRTASGPQGVGRESMIKGVSQHHAELLQVIALALPAAEWGQEPAEMEDIQKTIDVTLGLAKAFVAKRMVAAAAVTDPLAATKLSLQERLRQHTQMVRNWGPYRMMLQILCDLYEPLNVAMREHHGFGGLDVIAVAEHTVAAIEAQVNERFRLLKDIFKARAIPELIYDFFGRFPGVAGDPAAFLSALDPEEPLESVRARLLSHADRWLVVNSIVPVASIAAASGLSETQTRAVLDRLSLMPGDLAGENPDHLFLANPVWTRPGIKSGDQYFFAFPQTTVSFLHQILRLLCEEAGLKAALEQRRSIFLEQETLRIISGALPGALIKPSAEWTWQSGKFETDVLAVLDRTVLIVECKSASLTPQGLRGAPERVRRHVADLIADPAIQSARLESVITRARGGDQGALAITRSLGFDPAEIDKVIRISVTLDDLTVLASAERELKAAGWVPEELELAATLNIADLTCVYDILTRPSQFLHYFSRRTQLQRSADVIGFELDFLGLYLATNFSLPTASGHRHIVISEMSRDVDLYYQNIEIGHPSDKPAPRLDPFFKALLDQLETRRPRGWTTMARDLLSIGDIDGQAACVESLEALRWSASHTPTDPDHLNVLVAMPDDAPDLAIVFHVFPRAERASRDDTVRRLVQHVLAHPGRSRCLFISRMIETWDTNPYDAIGLARALDN</sequence>
<evidence type="ECO:0008006" key="3">
    <source>
        <dbReference type="Google" id="ProtNLM"/>
    </source>
</evidence>
<accession>A0A2W5MWQ1</accession>
<protein>
    <recommendedName>
        <fullName evidence="3">NERD domain-containing protein</fullName>
    </recommendedName>
</protein>
<proteinExistence type="predicted"/>
<dbReference type="EMBL" id="QFPW01000046">
    <property type="protein sequence ID" value="PZQ45616.1"/>
    <property type="molecule type" value="Genomic_DNA"/>
</dbReference>